<dbReference type="Proteomes" id="UP001652504">
    <property type="component" value="Unassembled WGS sequence"/>
</dbReference>
<organism evidence="3 4">
    <name type="scientific">Fluctibacter corallii</name>
    <dbReference type="NCBI Taxonomy" id="2984329"/>
    <lineage>
        <taxon>Bacteria</taxon>
        <taxon>Pseudomonadati</taxon>
        <taxon>Pseudomonadota</taxon>
        <taxon>Gammaproteobacteria</taxon>
        <taxon>Alteromonadales</taxon>
        <taxon>Alteromonadaceae</taxon>
        <taxon>Fluctibacter</taxon>
    </lineage>
</organism>
<evidence type="ECO:0000256" key="2">
    <source>
        <dbReference type="SAM" id="MobiDB-lite"/>
    </source>
</evidence>
<sequence length="137" mass="15965">MSALLIKVAKKQIQLSQLTKDINELAESLTLKKQTIRNLQSRVDDIASHQGNQLDISMHSAWLHYIADLDTQISLQKQTEASLISQFETLTAKQTKIVLNIKYLESQYQDTERHHLRLKSLKRDKQYNNSPEDRQYD</sequence>
<dbReference type="RefSeq" id="WP_263712594.1">
    <property type="nucleotide sequence ID" value="NZ_JAOWKX010000005.1"/>
</dbReference>
<name>A0ABT3A9G1_9ALTE</name>
<accession>A0ABT3A9G1</accession>
<evidence type="ECO:0000256" key="1">
    <source>
        <dbReference type="SAM" id="Coils"/>
    </source>
</evidence>
<feature type="coiled-coil region" evidence="1">
    <location>
        <begin position="8"/>
        <end position="42"/>
    </location>
</feature>
<evidence type="ECO:0000313" key="4">
    <source>
        <dbReference type="Proteomes" id="UP001652504"/>
    </source>
</evidence>
<keyword evidence="4" id="KW-1185">Reference proteome</keyword>
<keyword evidence="1" id="KW-0175">Coiled coil</keyword>
<comment type="caution">
    <text evidence="3">The sequence shown here is derived from an EMBL/GenBank/DDBJ whole genome shotgun (WGS) entry which is preliminary data.</text>
</comment>
<protein>
    <recommendedName>
        <fullName evidence="5">Flagellar FliJ protein</fullName>
    </recommendedName>
</protein>
<evidence type="ECO:0000313" key="3">
    <source>
        <dbReference type="EMBL" id="MCV2885311.1"/>
    </source>
</evidence>
<feature type="region of interest" description="Disordered" evidence="2">
    <location>
        <begin position="117"/>
        <end position="137"/>
    </location>
</feature>
<dbReference type="EMBL" id="JAOWKX010000005">
    <property type="protein sequence ID" value="MCV2885311.1"/>
    <property type="molecule type" value="Genomic_DNA"/>
</dbReference>
<gene>
    <name evidence="3" type="ORF">OE749_11465</name>
</gene>
<evidence type="ECO:0008006" key="5">
    <source>
        <dbReference type="Google" id="ProtNLM"/>
    </source>
</evidence>
<proteinExistence type="predicted"/>
<feature type="compositionally biased region" description="Basic and acidic residues" evidence="2">
    <location>
        <begin position="121"/>
        <end position="137"/>
    </location>
</feature>
<reference evidence="3 4" key="1">
    <citation type="submission" date="2022-10" db="EMBL/GenBank/DDBJ databases">
        <title>Aestuariibacter sp. AA17 isolated from Montipora capitata coral fragment.</title>
        <authorList>
            <person name="Emsley S.A."/>
            <person name="Pfannmuller K.M."/>
            <person name="Loughran R.M."/>
            <person name="Shlafstein M."/>
            <person name="Papke E."/>
            <person name="Saw J.H."/>
            <person name="Ushijima B."/>
            <person name="Videau P."/>
        </authorList>
    </citation>
    <scope>NUCLEOTIDE SEQUENCE [LARGE SCALE GENOMIC DNA]</scope>
    <source>
        <strain evidence="3 4">AA17</strain>
    </source>
</reference>